<organism evidence="1 2">
    <name type="scientific">Nostoc paludosum FACHB-159</name>
    <dbReference type="NCBI Taxonomy" id="2692908"/>
    <lineage>
        <taxon>Bacteria</taxon>
        <taxon>Bacillati</taxon>
        <taxon>Cyanobacteriota</taxon>
        <taxon>Cyanophyceae</taxon>
        <taxon>Nostocales</taxon>
        <taxon>Nostocaceae</taxon>
        <taxon>Nostoc</taxon>
    </lineage>
</organism>
<proteinExistence type="predicted"/>
<dbReference type="RefSeq" id="WP_190957031.1">
    <property type="nucleotide sequence ID" value="NZ_JACJTU010000021.1"/>
</dbReference>
<gene>
    <name evidence="1" type="ORF">H6H03_21290</name>
</gene>
<evidence type="ECO:0000313" key="1">
    <source>
        <dbReference type="EMBL" id="MBD2736392.1"/>
    </source>
</evidence>
<accession>A0ABR8KE65</accession>
<sequence>MAKNLITRDTLQPGEWYDDDTYYQILLVAPRKKRTEGQYIETTILAQKRGEFKKYLLDEKTQQNLKDYIPEREDINNKNIASYLPSPGVVFPKGFLNALFPDKSSKNPSIETNNFYDPIRTLLHTRKISQLIAKTWHCYLEAKASELWYDFVNGKWDEIDSDILDGLIAREIFFFDQQSSPDHLVPKNLDVYYPLNGEQSGEKARFLILPSSKGWQGITLSLLMAGQAYYEIKKGGQTYYHQISQPILSTGEIVIKYGLEVTWDKFKGDIKELKVEPGKSSIAYEAIIPYPPIPSEINLPIENIAKWSQAKDEGGEFPFYQKNEDDKSYLVGVEYFSPPYPYIPLSCT</sequence>
<reference evidence="1 2" key="1">
    <citation type="journal article" date="2020" name="ISME J.">
        <title>Comparative genomics reveals insights into cyanobacterial evolution and habitat adaptation.</title>
        <authorList>
            <person name="Chen M.Y."/>
            <person name="Teng W.K."/>
            <person name="Zhao L."/>
            <person name="Hu C.X."/>
            <person name="Zhou Y.K."/>
            <person name="Han B.P."/>
            <person name="Song L.R."/>
            <person name="Shu W.S."/>
        </authorList>
    </citation>
    <scope>NUCLEOTIDE SEQUENCE [LARGE SCALE GENOMIC DNA]</scope>
    <source>
        <strain evidence="1 2">FACHB-159</strain>
    </source>
</reference>
<keyword evidence="2" id="KW-1185">Reference proteome</keyword>
<protein>
    <submittedName>
        <fullName evidence="1">Uncharacterized protein</fullName>
    </submittedName>
</protein>
<evidence type="ECO:0000313" key="2">
    <source>
        <dbReference type="Proteomes" id="UP000637383"/>
    </source>
</evidence>
<dbReference type="Proteomes" id="UP000637383">
    <property type="component" value="Unassembled WGS sequence"/>
</dbReference>
<comment type="caution">
    <text evidence="1">The sequence shown here is derived from an EMBL/GenBank/DDBJ whole genome shotgun (WGS) entry which is preliminary data.</text>
</comment>
<name>A0ABR8KE65_9NOSO</name>
<dbReference type="EMBL" id="JACJTU010000021">
    <property type="protein sequence ID" value="MBD2736392.1"/>
    <property type="molecule type" value="Genomic_DNA"/>
</dbReference>